<reference evidence="1 2" key="1">
    <citation type="submission" date="2017-11" db="EMBL/GenBank/DDBJ databases">
        <title>Infants hospitalized years apart are colonized by the same room-sourced microbial strains.</title>
        <authorList>
            <person name="Brooks B."/>
            <person name="Olm M.R."/>
            <person name="Firek B.A."/>
            <person name="Baker R."/>
            <person name="Thomas B.C."/>
            <person name="Morowitz M.J."/>
            <person name="Banfield J.F."/>
        </authorList>
    </citation>
    <scope>NUCLEOTIDE SEQUENCE [LARGE SCALE GENOMIC DNA]</scope>
    <source>
        <strain evidence="1">S2_009_000_R2_76</strain>
    </source>
</reference>
<organism evidence="1 2">
    <name type="scientific">Pseudopedobacter saltans</name>
    <dbReference type="NCBI Taxonomy" id="151895"/>
    <lineage>
        <taxon>Bacteria</taxon>
        <taxon>Pseudomonadati</taxon>
        <taxon>Bacteroidota</taxon>
        <taxon>Sphingobacteriia</taxon>
        <taxon>Sphingobacteriales</taxon>
        <taxon>Sphingobacteriaceae</taxon>
        <taxon>Pseudopedobacter</taxon>
    </lineage>
</organism>
<dbReference type="AlphaFoldDB" id="A0A2W5GBH5"/>
<sequence length="48" mass="5417">DDLGSRHGLETVIKTLEKGTGADRQLEVYEQRHNLSDVVDYILSQFAV</sequence>
<dbReference type="GO" id="GO:0016874">
    <property type="term" value="F:ligase activity"/>
    <property type="evidence" value="ECO:0007669"/>
    <property type="project" value="UniProtKB-KW"/>
</dbReference>
<feature type="non-terminal residue" evidence="1">
    <location>
        <position position="1"/>
    </location>
</feature>
<proteinExistence type="predicted"/>
<gene>
    <name evidence="1" type="ORF">DI598_16385</name>
</gene>
<dbReference type="SUPFAM" id="SSF55931">
    <property type="entry name" value="Glutamine synthetase/guanido kinase"/>
    <property type="match status" value="1"/>
</dbReference>
<protein>
    <submittedName>
        <fullName evidence="1">Carboxylate-amine ligase</fullName>
    </submittedName>
</protein>
<name>A0A2W5GBH5_9SPHI</name>
<accession>A0A2W5GBH5</accession>
<dbReference type="EMBL" id="QFOI01000402">
    <property type="protein sequence ID" value="PZP42896.1"/>
    <property type="molecule type" value="Genomic_DNA"/>
</dbReference>
<keyword evidence="1" id="KW-0436">Ligase</keyword>
<evidence type="ECO:0000313" key="1">
    <source>
        <dbReference type="EMBL" id="PZP42896.1"/>
    </source>
</evidence>
<evidence type="ECO:0000313" key="2">
    <source>
        <dbReference type="Proteomes" id="UP000249645"/>
    </source>
</evidence>
<comment type="caution">
    <text evidence="1">The sequence shown here is derived from an EMBL/GenBank/DDBJ whole genome shotgun (WGS) entry which is preliminary data.</text>
</comment>
<dbReference type="Proteomes" id="UP000249645">
    <property type="component" value="Unassembled WGS sequence"/>
</dbReference>
<dbReference type="InterPro" id="IPR014746">
    <property type="entry name" value="Gln_synth/guanido_kin_cat_dom"/>
</dbReference>